<dbReference type="GO" id="GO:0004674">
    <property type="term" value="F:protein serine/threonine kinase activity"/>
    <property type="evidence" value="ECO:0007669"/>
    <property type="project" value="UniProtKB-KW"/>
</dbReference>
<proteinExistence type="predicted"/>
<dbReference type="AlphaFoldDB" id="A0A438JZ55"/>
<keyword evidence="1" id="KW-0723">Serine/threonine-protein kinase</keyword>
<dbReference type="Gene3D" id="1.10.510.10">
    <property type="entry name" value="Transferase(Phosphotransferase) domain 1"/>
    <property type="match status" value="1"/>
</dbReference>
<sequence length="363" mass="40356">MYLRRYKKRYPPPLLSRNISSDPSSKTIFESQGSLHGVHIFTYEELEEATNNFDSSKEPEDGGFGTVYHGKLRDGRVVAVKRLYENNYKRVEEFMNEVEILQLLRHRNLVSLYGCTSRHSRELLLVYEYVPNGTVADHLHGEQDKPGSLTWPTRMKIAIETASALKYLHASDIIHRDVKTNNILLDNNNSVKVADFGLSLLFPTDVTHVSTAPQGTPVYVDPDYHQCYQLTSKSDRALQAGARGKREAGFLAPKGCCRRDDGICSILGAMWEGFSARGGVSRVRGCCRQDDAPGNSGGTVASRTTLQATMEILAAWGKEKENELLGPVRTNRFVRFVGETIDSSNPILVQSLSGLIGQTGLES</sequence>
<feature type="domain" description="Protein kinase" evidence="6">
    <location>
        <begin position="53"/>
        <end position="363"/>
    </location>
</feature>
<evidence type="ECO:0000313" key="7">
    <source>
        <dbReference type="EMBL" id="RVX14236.1"/>
    </source>
</evidence>
<keyword evidence="5" id="KW-0067">ATP-binding</keyword>
<protein>
    <submittedName>
        <fullName evidence="7">Leaf rust 10 disease resistance locus receptor-like protein kinase-like 1.2</fullName>
    </submittedName>
</protein>
<organism evidence="7 8">
    <name type="scientific">Vitis vinifera</name>
    <name type="common">Grape</name>
    <dbReference type="NCBI Taxonomy" id="29760"/>
    <lineage>
        <taxon>Eukaryota</taxon>
        <taxon>Viridiplantae</taxon>
        <taxon>Streptophyta</taxon>
        <taxon>Embryophyta</taxon>
        <taxon>Tracheophyta</taxon>
        <taxon>Spermatophyta</taxon>
        <taxon>Magnoliopsida</taxon>
        <taxon>eudicotyledons</taxon>
        <taxon>Gunneridae</taxon>
        <taxon>Pentapetalae</taxon>
        <taxon>rosids</taxon>
        <taxon>Vitales</taxon>
        <taxon>Vitaceae</taxon>
        <taxon>Viteae</taxon>
        <taxon>Vitis</taxon>
    </lineage>
</organism>
<comment type="caution">
    <text evidence="7">The sequence shown here is derived from an EMBL/GenBank/DDBJ whole genome shotgun (WGS) entry which is preliminary data.</text>
</comment>
<dbReference type="GO" id="GO:0005524">
    <property type="term" value="F:ATP binding"/>
    <property type="evidence" value="ECO:0007669"/>
    <property type="project" value="UniProtKB-KW"/>
</dbReference>
<keyword evidence="4 7" id="KW-0418">Kinase</keyword>
<evidence type="ECO:0000313" key="8">
    <source>
        <dbReference type="Proteomes" id="UP000288805"/>
    </source>
</evidence>
<gene>
    <name evidence="7" type="primary">LRK10L-1.2_1</name>
    <name evidence="7" type="ORF">CK203_011156</name>
</gene>
<name>A0A438JZ55_VITVI</name>
<evidence type="ECO:0000256" key="2">
    <source>
        <dbReference type="ARBA" id="ARBA00022679"/>
    </source>
</evidence>
<dbReference type="InterPro" id="IPR001245">
    <property type="entry name" value="Ser-Thr/Tyr_kinase_cat_dom"/>
</dbReference>
<dbReference type="InterPro" id="IPR000719">
    <property type="entry name" value="Prot_kinase_dom"/>
</dbReference>
<dbReference type="PROSITE" id="PS50011">
    <property type="entry name" value="PROTEIN_KINASE_DOM"/>
    <property type="match status" value="1"/>
</dbReference>
<evidence type="ECO:0000256" key="5">
    <source>
        <dbReference type="ARBA" id="ARBA00022840"/>
    </source>
</evidence>
<dbReference type="PROSITE" id="PS00108">
    <property type="entry name" value="PROTEIN_KINASE_ST"/>
    <property type="match status" value="1"/>
</dbReference>
<dbReference type="Proteomes" id="UP000288805">
    <property type="component" value="Unassembled WGS sequence"/>
</dbReference>
<keyword evidence="7" id="KW-0675">Receptor</keyword>
<dbReference type="PANTHER" id="PTHR46008">
    <property type="entry name" value="LEAF RUST 10 DISEASE-RESISTANCE LOCUS RECEPTOR-LIKE PROTEIN KINASE-LIKE 1.4"/>
    <property type="match status" value="1"/>
</dbReference>
<dbReference type="InterPro" id="IPR008271">
    <property type="entry name" value="Ser/Thr_kinase_AS"/>
</dbReference>
<dbReference type="Pfam" id="PF07714">
    <property type="entry name" value="PK_Tyr_Ser-Thr"/>
    <property type="match status" value="1"/>
</dbReference>
<accession>A0A438JZ55</accession>
<keyword evidence="3" id="KW-0547">Nucleotide-binding</keyword>
<dbReference type="EMBL" id="QGNW01000022">
    <property type="protein sequence ID" value="RVX14236.1"/>
    <property type="molecule type" value="Genomic_DNA"/>
</dbReference>
<dbReference type="InterPro" id="IPR011009">
    <property type="entry name" value="Kinase-like_dom_sf"/>
</dbReference>
<dbReference type="SMART" id="SM00220">
    <property type="entry name" value="S_TKc"/>
    <property type="match status" value="1"/>
</dbReference>
<evidence type="ECO:0000259" key="6">
    <source>
        <dbReference type="PROSITE" id="PS50011"/>
    </source>
</evidence>
<evidence type="ECO:0000256" key="1">
    <source>
        <dbReference type="ARBA" id="ARBA00022527"/>
    </source>
</evidence>
<dbReference type="FunFam" id="3.30.200.20:FF:000039">
    <property type="entry name" value="receptor-like protein kinase FERONIA"/>
    <property type="match status" value="1"/>
</dbReference>
<dbReference type="SUPFAM" id="SSF56112">
    <property type="entry name" value="Protein kinase-like (PK-like)"/>
    <property type="match status" value="1"/>
</dbReference>
<keyword evidence="2" id="KW-0808">Transferase</keyword>
<evidence type="ECO:0000256" key="3">
    <source>
        <dbReference type="ARBA" id="ARBA00022741"/>
    </source>
</evidence>
<dbReference type="Gene3D" id="3.30.200.20">
    <property type="entry name" value="Phosphorylase Kinase, domain 1"/>
    <property type="match status" value="1"/>
</dbReference>
<evidence type="ECO:0000256" key="4">
    <source>
        <dbReference type="ARBA" id="ARBA00022777"/>
    </source>
</evidence>
<reference evidence="7 8" key="1">
    <citation type="journal article" date="2018" name="PLoS Genet.">
        <title>Population sequencing reveals clonal diversity and ancestral inbreeding in the grapevine cultivar Chardonnay.</title>
        <authorList>
            <person name="Roach M.J."/>
            <person name="Johnson D.L."/>
            <person name="Bohlmann J."/>
            <person name="van Vuuren H.J."/>
            <person name="Jones S.J."/>
            <person name="Pretorius I.S."/>
            <person name="Schmidt S.A."/>
            <person name="Borneman A.R."/>
        </authorList>
    </citation>
    <scope>NUCLEOTIDE SEQUENCE [LARGE SCALE GENOMIC DNA]</scope>
    <source>
        <strain evidence="8">cv. Chardonnay</strain>
        <tissue evidence="7">Leaf</tissue>
    </source>
</reference>
<dbReference type="PANTHER" id="PTHR46008:SF2">
    <property type="entry name" value="LEAF RUST 10 DISEASE-RESISTANCE LOCUS RECEPTOR-LIKE PROTEIN KINASE-LIKE 1.4"/>
    <property type="match status" value="1"/>
</dbReference>